<dbReference type="OrthoDB" id="5954824at2759"/>
<dbReference type="InterPro" id="IPR001766">
    <property type="entry name" value="Fork_head_dom"/>
</dbReference>
<dbReference type="Gene3D" id="1.10.10.10">
    <property type="entry name" value="Winged helix-like DNA-binding domain superfamily/Winged helix DNA-binding domain"/>
    <property type="match status" value="1"/>
</dbReference>
<evidence type="ECO:0000256" key="2">
    <source>
        <dbReference type="ARBA" id="ARBA00023015"/>
    </source>
</evidence>
<keyword evidence="10" id="KW-1185">Reference proteome</keyword>
<keyword evidence="3 6" id="KW-0238">DNA-binding</keyword>
<reference evidence="9" key="1">
    <citation type="submission" date="2022-01" db="EMBL/GenBank/DDBJ databases">
        <authorList>
            <person name="King R."/>
        </authorList>
    </citation>
    <scope>NUCLEOTIDE SEQUENCE</scope>
</reference>
<dbReference type="PRINTS" id="PR00053">
    <property type="entry name" value="FORKHEAD"/>
</dbReference>
<dbReference type="SMART" id="SM00339">
    <property type="entry name" value="FH"/>
    <property type="match status" value="1"/>
</dbReference>
<evidence type="ECO:0000313" key="9">
    <source>
        <dbReference type="EMBL" id="CAG9764548.1"/>
    </source>
</evidence>
<dbReference type="Pfam" id="PF00250">
    <property type="entry name" value="Forkhead"/>
    <property type="match status" value="1"/>
</dbReference>
<feature type="DNA-binding region" description="Fork-head" evidence="6">
    <location>
        <begin position="204"/>
        <end position="290"/>
    </location>
</feature>
<dbReference type="GO" id="GO:0000987">
    <property type="term" value="F:cis-regulatory region sequence-specific DNA binding"/>
    <property type="evidence" value="ECO:0007669"/>
    <property type="project" value="TreeGrafter"/>
</dbReference>
<keyword evidence="4" id="KW-0804">Transcription</keyword>
<dbReference type="CDD" id="cd00059">
    <property type="entry name" value="FH_FOX"/>
    <property type="match status" value="1"/>
</dbReference>
<dbReference type="InterPro" id="IPR030456">
    <property type="entry name" value="TF_fork_head_CS_2"/>
</dbReference>
<dbReference type="Proteomes" id="UP001152799">
    <property type="component" value="Chromosome 2"/>
</dbReference>
<gene>
    <name evidence="9" type="ORF">CEUTPL_LOCUS5186</name>
</gene>
<dbReference type="SUPFAM" id="SSF46785">
    <property type="entry name" value="Winged helix' DNA-binding domain"/>
    <property type="match status" value="1"/>
</dbReference>
<sequence>MNNSVLNQSDPDVYGKVKIEYHDPTDTRRMISQTFSYKENSGEEPLLKARKILNHVENSGNNLPRIAIKREINGEMKGQVIGLSYGWDNKKFKYPEIMSNFQTGNISALQQTISRGGSGDIGNSVSPSPRGSDSGIESDYADLNLSWLVNYKIRELPPFLEGQTTDDATETVDTISHQALAKESFMDVGFQKPSPRPTDNLPKKPPFTYTELIEHALTEQGQLTVSGIYAWISNHFPFYKTNDDRWKNSVRHNLSINPHFRKGGKASQGAGHFWTIASRDETKSYHMRQKIKEFLRLSKAQNNETMNDTDALEMELQAATNSILEEIQTGMELPLVLPSELNNTEQTTLDTDEDIPVEFIGLSEDVTELELEGFLTSSVSKQGLVNGCNLGLSDDYFITDINPNFLGLIEEDDGMPLEYYEMK</sequence>
<protein>
    <recommendedName>
        <fullName evidence="8">Fork-head domain-containing protein</fullName>
    </recommendedName>
</protein>
<accession>A0A9N9MPR5</accession>
<dbReference type="EMBL" id="OU892278">
    <property type="protein sequence ID" value="CAG9764548.1"/>
    <property type="molecule type" value="Genomic_DNA"/>
</dbReference>
<dbReference type="InterPro" id="IPR036390">
    <property type="entry name" value="WH_DNA-bd_sf"/>
</dbReference>
<dbReference type="InterPro" id="IPR047119">
    <property type="entry name" value="FOXN2/3-like"/>
</dbReference>
<proteinExistence type="predicted"/>
<evidence type="ECO:0000313" key="10">
    <source>
        <dbReference type="Proteomes" id="UP001152799"/>
    </source>
</evidence>
<dbReference type="AlphaFoldDB" id="A0A9N9MPR5"/>
<dbReference type="GO" id="GO:0005634">
    <property type="term" value="C:nucleus"/>
    <property type="evidence" value="ECO:0007669"/>
    <property type="project" value="UniProtKB-SubCell"/>
</dbReference>
<evidence type="ECO:0000256" key="3">
    <source>
        <dbReference type="ARBA" id="ARBA00023125"/>
    </source>
</evidence>
<feature type="region of interest" description="Disordered" evidence="7">
    <location>
        <begin position="113"/>
        <end position="136"/>
    </location>
</feature>
<name>A0A9N9MPR5_9CUCU</name>
<keyword evidence="2" id="KW-0805">Transcription regulation</keyword>
<organism evidence="9 10">
    <name type="scientific">Ceutorhynchus assimilis</name>
    <name type="common">cabbage seed weevil</name>
    <dbReference type="NCBI Taxonomy" id="467358"/>
    <lineage>
        <taxon>Eukaryota</taxon>
        <taxon>Metazoa</taxon>
        <taxon>Ecdysozoa</taxon>
        <taxon>Arthropoda</taxon>
        <taxon>Hexapoda</taxon>
        <taxon>Insecta</taxon>
        <taxon>Pterygota</taxon>
        <taxon>Neoptera</taxon>
        <taxon>Endopterygota</taxon>
        <taxon>Coleoptera</taxon>
        <taxon>Polyphaga</taxon>
        <taxon>Cucujiformia</taxon>
        <taxon>Curculionidae</taxon>
        <taxon>Ceutorhynchinae</taxon>
        <taxon>Ceutorhynchus</taxon>
    </lineage>
</organism>
<dbReference type="PANTHER" id="PTHR13962:SF17">
    <property type="entry name" value="FORKHEAD BOX PROTEIN N4"/>
    <property type="match status" value="1"/>
</dbReference>
<evidence type="ECO:0000256" key="1">
    <source>
        <dbReference type="ARBA" id="ARBA00004123"/>
    </source>
</evidence>
<dbReference type="GO" id="GO:0003700">
    <property type="term" value="F:DNA-binding transcription factor activity"/>
    <property type="evidence" value="ECO:0007669"/>
    <property type="project" value="InterPro"/>
</dbReference>
<feature type="compositionally biased region" description="Polar residues" evidence="7">
    <location>
        <begin position="113"/>
        <end position="131"/>
    </location>
</feature>
<evidence type="ECO:0000256" key="6">
    <source>
        <dbReference type="PROSITE-ProRule" id="PRU00089"/>
    </source>
</evidence>
<dbReference type="PROSITE" id="PS50039">
    <property type="entry name" value="FORK_HEAD_3"/>
    <property type="match status" value="1"/>
</dbReference>
<dbReference type="PANTHER" id="PTHR13962">
    <property type="entry name" value="FORKHEAD BOX PROTEIN N3-LIKE PROTEIN-RELATED"/>
    <property type="match status" value="1"/>
</dbReference>
<keyword evidence="5 6" id="KW-0539">Nucleus</keyword>
<evidence type="ECO:0000256" key="5">
    <source>
        <dbReference type="ARBA" id="ARBA00023242"/>
    </source>
</evidence>
<dbReference type="InterPro" id="IPR036388">
    <property type="entry name" value="WH-like_DNA-bd_sf"/>
</dbReference>
<evidence type="ECO:0000256" key="7">
    <source>
        <dbReference type="SAM" id="MobiDB-lite"/>
    </source>
</evidence>
<evidence type="ECO:0000256" key="4">
    <source>
        <dbReference type="ARBA" id="ARBA00023163"/>
    </source>
</evidence>
<feature type="domain" description="Fork-head" evidence="8">
    <location>
        <begin position="204"/>
        <end position="290"/>
    </location>
</feature>
<dbReference type="PROSITE" id="PS00658">
    <property type="entry name" value="FORK_HEAD_2"/>
    <property type="match status" value="1"/>
</dbReference>
<evidence type="ECO:0000259" key="8">
    <source>
        <dbReference type="PROSITE" id="PS50039"/>
    </source>
</evidence>
<comment type="subcellular location">
    <subcellularLocation>
        <location evidence="1 6">Nucleus</location>
    </subcellularLocation>
</comment>